<evidence type="ECO:0000313" key="5">
    <source>
        <dbReference type="EMBL" id="CAG8678070.1"/>
    </source>
</evidence>
<comment type="similarity">
    <text evidence="2 3">Belongs to the small heat shock protein (HSP20) family.</text>
</comment>
<dbReference type="Gene3D" id="2.60.40.790">
    <property type="match status" value="1"/>
</dbReference>
<dbReference type="Proteomes" id="UP000789405">
    <property type="component" value="Unassembled WGS sequence"/>
</dbReference>
<sequence length="155" mass="18309">MTRYSEDLHHFEHKLKNTFDDFLKKIGLYNSDDENREGNCNEKRIIYFSPRLDFHENDKEYVILTELPGIEKEEIRVELKDDDRVLNISGEIKQDEKLEKGKAHLLERRYGRFHRSIVLSENVNPDGITANFHDGVLKLIILKQEPTKTKKVSIL</sequence>
<keyword evidence="1" id="KW-0346">Stress response</keyword>
<feature type="domain" description="SHSP" evidence="4">
    <location>
        <begin position="43"/>
        <end position="155"/>
    </location>
</feature>
<gene>
    <name evidence="5" type="ORF">DERYTH_LOCUS11634</name>
</gene>
<evidence type="ECO:0000256" key="2">
    <source>
        <dbReference type="PROSITE-ProRule" id="PRU00285"/>
    </source>
</evidence>
<accession>A0A9N9HG71</accession>
<dbReference type="EMBL" id="CAJVPY010007282">
    <property type="protein sequence ID" value="CAG8678070.1"/>
    <property type="molecule type" value="Genomic_DNA"/>
</dbReference>
<dbReference type="InterPro" id="IPR008978">
    <property type="entry name" value="HSP20-like_chaperone"/>
</dbReference>
<evidence type="ECO:0000256" key="1">
    <source>
        <dbReference type="ARBA" id="ARBA00023016"/>
    </source>
</evidence>
<keyword evidence="6" id="KW-1185">Reference proteome</keyword>
<dbReference type="SUPFAM" id="SSF49764">
    <property type="entry name" value="HSP20-like chaperones"/>
    <property type="match status" value="1"/>
</dbReference>
<dbReference type="PANTHER" id="PTHR11527">
    <property type="entry name" value="HEAT-SHOCK PROTEIN 20 FAMILY MEMBER"/>
    <property type="match status" value="1"/>
</dbReference>
<evidence type="ECO:0000313" key="6">
    <source>
        <dbReference type="Proteomes" id="UP000789405"/>
    </source>
</evidence>
<reference evidence="5" key="1">
    <citation type="submission" date="2021-06" db="EMBL/GenBank/DDBJ databases">
        <authorList>
            <person name="Kallberg Y."/>
            <person name="Tangrot J."/>
            <person name="Rosling A."/>
        </authorList>
    </citation>
    <scope>NUCLEOTIDE SEQUENCE</scope>
    <source>
        <strain evidence="5">MA453B</strain>
    </source>
</reference>
<dbReference type="InterPro" id="IPR002068">
    <property type="entry name" value="A-crystallin/Hsp20_dom"/>
</dbReference>
<proteinExistence type="inferred from homology"/>
<dbReference type="CDD" id="cd06464">
    <property type="entry name" value="ACD_sHsps-like"/>
    <property type="match status" value="1"/>
</dbReference>
<evidence type="ECO:0000256" key="3">
    <source>
        <dbReference type="RuleBase" id="RU003616"/>
    </source>
</evidence>
<dbReference type="AlphaFoldDB" id="A0A9N9HG71"/>
<dbReference type="PROSITE" id="PS01031">
    <property type="entry name" value="SHSP"/>
    <property type="match status" value="1"/>
</dbReference>
<comment type="caution">
    <text evidence="5">The sequence shown here is derived from an EMBL/GenBank/DDBJ whole genome shotgun (WGS) entry which is preliminary data.</text>
</comment>
<organism evidence="5 6">
    <name type="scientific">Dentiscutata erythropus</name>
    <dbReference type="NCBI Taxonomy" id="1348616"/>
    <lineage>
        <taxon>Eukaryota</taxon>
        <taxon>Fungi</taxon>
        <taxon>Fungi incertae sedis</taxon>
        <taxon>Mucoromycota</taxon>
        <taxon>Glomeromycotina</taxon>
        <taxon>Glomeromycetes</taxon>
        <taxon>Diversisporales</taxon>
        <taxon>Gigasporaceae</taxon>
        <taxon>Dentiscutata</taxon>
    </lineage>
</organism>
<evidence type="ECO:0000259" key="4">
    <source>
        <dbReference type="PROSITE" id="PS01031"/>
    </source>
</evidence>
<dbReference type="Pfam" id="PF00011">
    <property type="entry name" value="HSP20"/>
    <property type="match status" value="1"/>
</dbReference>
<dbReference type="OrthoDB" id="1431247at2759"/>
<name>A0A9N9HG71_9GLOM</name>
<dbReference type="InterPro" id="IPR031107">
    <property type="entry name" value="Small_HSP"/>
</dbReference>
<protein>
    <submittedName>
        <fullName evidence="5">23742_t:CDS:1</fullName>
    </submittedName>
</protein>